<dbReference type="GO" id="GO:0042777">
    <property type="term" value="P:proton motive force-driven plasma membrane ATP synthesis"/>
    <property type="evidence" value="ECO:0007669"/>
    <property type="project" value="UniProtKB-UniRule"/>
</dbReference>
<gene>
    <name evidence="11 12" type="primary">atpG</name>
    <name evidence="12" type="ORF">ELX58_06605</name>
</gene>
<dbReference type="AlphaFoldDB" id="A0A4P6ZLX2"/>
<evidence type="ECO:0000256" key="4">
    <source>
        <dbReference type="ARBA" id="ARBA00022448"/>
    </source>
</evidence>
<keyword evidence="5 11" id="KW-1003">Cell membrane</keyword>
<dbReference type="Gene3D" id="1.10.287.80">
    <property type="entry name" value="ATP synthase, gamma subunit, helix hairpin domain"/>
    <property type="match status" value="1"/>
</dbReference>
<dbReference type="GO" id="GO:0045259">
    <property type="term" value="C:proton-transporting ATP synthase complex"/>
    <property type="evidence" value="ECO:0007669"/>
    <property type="project" value="UniProtKB-KW"/>
</dbReference>
<evidence type="ECO:0000256" key="2">
    <source>
        <dbReference type="ARBA" id="ARBA00004170"/>
    </source>
</evidence>
<dbReference type="EMBL" id="CP034726">
    <property type="protein sequence ID" value="QBP18774.1"/>
    <property type="molecule type" value="Genomic_DNA"/>
</dbReference>
<evidence type="ECO:0000256" key="10">
    <source>
        <dbReference type="ARBA" id="ARBA00023310"/>
    </source>
</evidence>
<dbReference type="HAMAP" id="MF_00815">
    <property type="entry name" value="ATP_synth_gamma_bact"/>
    <property type="match status" value="1"/>
</dbReference>
<proteinExistence type="inferred from homology"/>
<evidence type="ECO:0000256" key="7">
    <source>
        <dbReference type="ARBA" id="ARBA00023065"/>
    </source>
</evidence>
<dbReference type="SUPFAM" id="SSF52943">
    <property type="entry name" value="ATP synthase (F1-ATPase), gamma subunit"/>
    <property type="match status" value="1"/>
</dbReference>
<accession>A0A4P6ZLX2</accession>
<evidence type="ECO:0000256" key="3">
    <source>
        <dbReference type="ARBA" id="ARBA00007681"/>
    </source>
</evidence>
<evidence type="ECO:0000256" key="9">
    <source>
        <dbReference type="ARBA" id="ARBA00023196"/>
    </source>
</evidence>
<evidence type="ECO:0000313" key="13">
    <source>
        <dbReference type="Proteomes" id="UP000294321"/>
    </source>
</evidence>
<keyword evidence="13" id="KW-1185">Reference proteome</keyword>
<comment type="similarity">
    <text evidence="3 11">Belongs to the ATPase gamma chain family.</text>
</comment>
<dbReference type="GO" id="GO:0005524">
    <property type="term" value="F:ATP binding"/>
    <property type="evidence" value="ECO:0007669"/>
    <property type="project" value="UniProtKB-UniRule"/>
</dbReference>
<dbReference type="Proteomes" id="UP000294321">
    <property type="component" value="Chromosome"/>
</dbReference>
<evidence type="ECO:0000256" key="8">
    <source>
        <dbReference type="ARBA" id="ARBA00023136"/>
    </source>
</evidence>
<sequence>MASTKDVKERIKATKRTRQITTAMEMVDTAKLNRIKHHTKPYNDYASKVKAVVSHLAQSHLLDKLSSSSDSKSSHSTGKVAYLVITSNRGLVGSYNSNVLRGTNAFIQKHTPNSKDYMILAVGGNGADFYKKRGVNVAYENLDVADIPTYSNIKGIISTINNMYKHHIFSKLYVCYDHFVNQMVSKFRAEQMLPMDSKAFAEGKSKNLKTSKSAAVTPEYEIEPDESTIAKVVIPQYVESLIFGAILDGKTAEHASGSNAMRSASDNANDLVSKLQLAYNRARQAAITTELTEIVGGQEALKH</sequence>
<comment type="function">
    <text evidence="1 11">Produces ATP from ADP in the presence of a proton gradient across the membrane. The gamma chain is believed to be important in regulating ATPase activity and the flow of protons through the CF(0) complex.</text>
</comment>
<keyword evidence="7 11" id="KW-0406">Ion transport</keyword>
<dbReference type="PANTHER" id="PTHR11693:SF22">
    <property type="entry name" value="ATP SYNTHASE SUBUNIT GAMMA, MITOCHONDRIAL"/>
    <property type="match status" value="1"/>
</dbReference>
<dbReference type="KEGG" id="lji:ELX58_06605"/>
<dbReference type="PANTHER" id="PTHR11693">
    <property type="entry name" value="ATP SYNTHASE GAMMA CHAIN"/>
    <property type="match status" value="1"/>
</dbReference>
<comment type="subunit">
    <text evidence="11">F-type ATPases have 2 components, CF(1) - the catalytic core - and CF(0) - the membrane proton channel. CF(1) has five subunits: alpha(3), beta(3), gamma(1), delta(1), epsilon(1). CF(0) has three main subunits: a, b and c.</text>
</comment>
<evidence type="ECO:0000313" key="12">
    <source>
        <dbReference type="EMBL" id="QBP18774.1"/>
    </source>
</evidence>
<dbReference type="Gene3D" id="3.40.1380.10">
    <property type="match status" value="1"/>
</dbReference>
<comment type="subcellular location">
    <subcellularLocation>
        <location evidence="11">Cell membrane</location>
        <topology evidence="11">Peripheral membrane protein</topology>
    </subcellularLocation>
    <subcellularLocation>
        <location evidence="2">Membrane</location>
        <topology evidence="2">Peripheral membrane protein</topology>
    </subcellularLocation>
</comment>
<dbReference type="GO" id="GO:0046933">
    <property type="term" value="F:proton-transporting ATP synthase activity, rotational mechanism"/>
    <property type="evidence" value="ECO:0007669"/>
    <property type="project" value="UniProtKB-UniRule"/>
</dbReference>
<keyword evidence="4 11" id="KW-0813">Transport</keyword>
<keyword evidence="8 11" id="KW-0472">Membrane</keyword>
<dbReference type="Pfam" id="PF00231">
    <property type="entry name" value="ATP-synt"/>
    <property type="match status" value="1"/>
</dbReference>
<name>A0A4P6ZLX2_9LACO</name>
<evidence type="ECO:0000256" key="1">
    <source>
        <dbReference type="ARBA" id="ARBA00003456"/>
    </source>
</evidence>
<evidence type="ECO:0000256" key="5">
    <source>
        <dbReference type="ARBA" id="ARBA00022475"/>
    </source>
</evidence>
<dbReference type="GO" id="GO:0005886">
    <property type="term" value="C:plasma membrane"/>
    <property type="evidence" value="ECO:0007669"/>
    <property type="project" value="UniProtKB-SubCell"/>
</dbReference>
<dbReference type="InterPro" id="IPR000131">
    <property type="entry name" value="ATP_synth_F1_gsu"/>
</dbReference>
<dbReference type="InterPro" id="IPR035968">
    <property type="entry name" value="ATP_synth_F1_ATPase_gsu"/>
</dbReference>
<keyword evidence="10 11" id="KW-0066">ATP synthesis</keyword>
<keyword evidence="9 11" id="KW-0139">CF(1)</keyword>
<organism evidence="12 13">
    <name type="scientific">Acetilactobacillus jinshanensis</name>
    <dbReference type="NCBI Taxonomy" id="1720083"/>
    <lineage>
        <taxon>Bacteria</taxon>
        <taxon>Bacillati</taxon>
        <taxon>Bacillota</taxon>
        <taxon>Bacilli</taxon>
        <taxon>Lactobacillales</taxon>
        <taxon>Lactobacillaceae</taxon>
        <taxon>Acetilactobacillus</taxon>
    </lineage>
</organism>
<protein>
    <recommendedName>
        <fullName evidence="11">ATP synthase gamma chain</fullName>
    </recommendedName>
    <alternativeName>
        <fullName evidence="11">ATP synthase F1 sector gamma subunit</fullName>
    </alternativeName>
    <alternativeName>
        <fullName evidence="11">F-ATPase gamma subunit</fullName>
    </alternativeName>
</protein>
<keyword evidence="6 11" id="KW-0375">Hydrogen ion transport</keyword>
<evidence type="ECO:0000256" key="11">
    <source>
        <dbReference type="HAMAP-Rule" id="MF_00815"/>
    </source>
</evidence>
<evidence type="ECO:0000256" key="6">
    <source>
        <dbReference type="ARBA" id="ARBA00022781"/>
    </source>
</evidence>
<dbReference type="NCBIfam" id="TIGR01146">
    <property type="entry name" value="ATPsyn_F1gamma"/>
    <property type="match status" value="1"/>
</dbReference>
<dbReference type="PRINTS" id="PR00126">
    <property type="entry name" value="ATPASEGAMMA"/>
</dbReference>
<reference evidence="13" key="1">
    <citation type="submission" date="2018-12" db="EMBL/GenBank/DDBJ databases">
        <title>A new species of lactobacillus.</title>
        <authorList>
            <person name="Jian Y."/>
            <person name="Xin L."/>
            <person name="Hong Z.J."/>
            <person name="Ming L.Z."/>
            <person name="Hong X.Z."/>
        </authorList>
    </citation>
    <scope>NUCLEOTIDE SEQUENCE [LARGE SCALE GENOMIC DNA]</scope>
    <source>
        <strain evidence="13">HSLZ-75</strain>
    </source>
</reference>
<dbReference type="CDD" id="cd12151">
    <property type="entry name" value="F1-ATPase_gamma"/>
    <property type="match status" value="1"/>
</dbReference>
<dbReference type="OrthoDB" id="9812769at2"/>